<reference evidence="2 3" key="1">
    <citation type="journal article" date="2015" name="Proc. Natl. Acad. Sci. U.S.A.">
        <title>The resurrection genome of Boea hygrometrica: A blueprint for survival of dehydration.</title>
        <authorList>
            <person name="Xiao L."/>
            <person name="Yang G."/>
            <person name="Zhang L."/>
            <person name="Yang X."/>
            <person name="Zhao S."/>
            <person name="Ji Z."/>
            <person name="Zhou Q."/>
            <person name="Hu M."/>
            <person name="Wang Y."/>
            <person name="Chen M."/>
            <person name="Xu Y."/>
            <person name="Jin H."/>
            <person name="Xiao X."/>
            <person name="Hu G."/>
            <person name="Bao F."/>
            <person name="Hu Y."/>
            <person name="Wan P."/>
            <person name="Li L."/>
            <person name="Deng X."/>
            <person name="Kuang T."/>
            <person name="Xiang C."/>
            <person name="Zhu J.K."/>
            <person name="Oliver M.J."/>
            <person name="He Y."/>
        </authorList>
    </citation>
    <scope>NUCLEOTIDE SEQUENCE [LARGE SCALE GENOMIC DNA]</scope>
    <source>
        <strain evidence="3">cv. XS01</strain>
    </source>
</reference>
<gene>
    <name evidence="2" type="ORF">F511_34641</name>
</gene>
<feature type="region of interest" description="Disordered" evidence="1">
    <location>
        <begin position="89"/>
        <end position="126"/>
    </location>
</feature>
<proteinExistence type="predicted"/>
<keyword evidence="3" id="KW-1185">Reference proteome</keyword>
<evidence type="ECO:0000313" key="2">
    <source>
        <dbReference type="EMBL" id="KZV50534.1"/>
    </source>
</evidence>
<evidence type="ECO:0000313" key="3">
    <source>
        <dbReference type="Proteomes" id="UP000250235"/>
    </source>
</evidence>
<feature type="region of interest" description="Disordered" evidence="1">
    <location>
        <begin position="1"/>
        <end position="76"/>
    </location>
</feature>
<sequence>MERASLKESSATKNVKNEGWNQREKAIEHDVDETSRKRSADTNSFSSIKSAEANQKHSRESTSKRHRNTIPADNHLLITALTPKHSICWSRENSQNEDASTKPNDVTSQRFCTSAPADQQQPKQRKRYQQQRIRHAYVIISIDSSRDNYSTHLLISFTNASADL</sequence>
<dbReference type="EMBL" id="KQ992386">
    <property type="protein sequence ID" value="KZV50534.1"/>
    <property type="molecule type" value="Genomic_DNA"/>
</dbReference>
<dbReference type="AlphaFoldDB" id="A0A2Z7D0L0"/>
<accession>A0A2Z7D0L0</accession>
<feature type="compositionally biased region" description="Basic and acidic residues" evidence="1">
    <location>
        <begin position="54"/>
        <end position="63"/>
    </location>
</feature>
<organism evidence="2 3">
    <name type="scientific">Dorcoceras hygrometricum</name>
    <dbReference type="NCBI Taxonomy" id="472368"/>
    <lineage>
        <taxon>Eukaryota</taxon>
        <taxon>Viridiplantae</taxon>
        <taxon>Streptophyta</taxon>
        <taxon>Embryophyta</taxon>
        <taxon>Tracheophyta</taxon>
        <taxon>Spermatophyta</taxon>
        <taxon>Magnoliopsida</taxon>
        <taxon>eudicotyledons</taxon>
        <taxon>Gunneridae</taxon>
        <taxon>Pentapetalae</taxon>
        <taxon>asterids</taxon>
        <taxon>lamiids</taxon>
        <taxon>Lamiales</taxon>
        <taxon>Gesneriaceae</taxon>
        <taxon>Didymocarpoideae</taxon>
        <taxon>Trichosporeae</taxon>
        <taxon>Loxocarpinae</taxon>
        <taxon>Dorcoceras</taxon>
    </lineage>
</organism>
<feature type="compositionally biased region" description="Polar residues" evidence="1">
    <location>
        <begin position="41"/>
        <end position="53"/>
    </location>
</feature>
<protein>
    <submittedName>
        <fullName evidence="2">Zinc finger CCCH domain-containing protein 53-like</fullName>
    </submittedName>
</protein>
<evidence type="ECO:0000256" key="1">
    <source>
        <dbReference type="SAM" id="MobiDB-lite"/>
    </source>
</evidence>
<dbReference type="Proteomes" id="UP000250235">
    <property type="component" value="Unassembled WGS sequence"/>
</dbReference>
<feature type="compositionally biased region" description="Polar residues" evidence="1">
    <location>
        <begin position="91"/>
        <end position="118"/>
    </location>
</feature>
<feature type="compositionally biased region" description="Basic and acidic residues" evidence="1">
    <location>
        <begin position="21"/>
        <end position="40"/>
    </location>
</feature>
<name>A0A2Z7D0L0_9LAMI</name>